<evidence type="ECO:0000256" key="2">
    <source>
        <dbReference type="SAM" id="MobiDB-lite"/>
    </source>
</evidence>
<dbReference type="Proteomes" id="UP000233551">
    <property type="component" value="Unassembled WGS sequence"/>
</dbReference>
<reference evidence="3 4" key="1">
    <citation type="submission" date="2017-11" db="EMBL/GenBank/DDBJ databases">
        <title>De-novo sequencing of pomegranate (Punica granatum L.) genome.</title>
        <authorList>
            <person name="Akparov Z."/>
            <person name="Amiraslanov A."/>
            <person name="Hajiyeva S."/>
            <person name="Abbasov M."/>
            <person name="Kaur K."/>
            <person name="Hamwieh A."/>
            <person name="Solovyev V."/>
            <person name="Salamov A."/>
            <person name="Braich B."/>
            <person name="Kosarev P."/>
            <person name="Mahmoud A."/>
            <person name="Hajiyev E."/>
            <person name="Babayeva S."/>
            <person name="Izzatullayeva V."/>
            <person name="Mammadov A."/>
            <person name="Mammadov A."/>
            <person name="Sharifova S."/>
            <person name="Ojaghi J."/>
            <person name="Eynullazada K."/>
            <person name="Bayramov B."/>
            <person name="Abdulazimova A."/>
            <person name="Shahmuradov I."/>
        </authorList>
    </citation>
    <scope>NUCLEOTIDE SEQUENCE [LARGE SCALE GENOMIC DNA]</scope>
    <source>
        <strain evidence="4">cv. AG2017</strain>
        <tissue evidence="3">Leaf</tissue>
    </source>
</reference>
<gene>
    <name evidence="3" type="ORF">CRG98_004216</name>
</gene>
<organism evidence="3 4">
    <name type="scientific">Punica granatum</name>
    <name type="common">Pomegranate</name>
    <dbReference type="NCBI Taxonomy" id="22663"/>
    <lineage>
        <taxon>Eukaryota</taxon>
        <taxon>Viridiplantae</taxon>
        <taxon>Streptophyta</taxon>
        <taxon>Embryophyta</taxon>
        <taxon>Tracheophyta</taxon>
        <taxon>Spermatophyta</taxon>
        <taxon>Magnoliopsida</taxon>
        <taxon>eudicotyledons</taxon>
        <taxon>Gunneridae</taxon>
        <taxon>Pentapetalae</taxon>
        <taxon>rosids</taxon>
        <taxon>malvids</taxon>
        <taxon>Myrtales</taxon>
        <taxon>Lythraceae</taxon>
        <taxon>Punica</taxon>
    </lineage>
</organism>
<sequence length="262" mass="29210">MSYFSRGACAGVICTYTRKLGLRLMFHQRRSLLVEDTSTSLLLQGFEWHYEDSDVAEQLLGLFTSFVEGGDVIADWEGEYRRLDSVQHHLEDLFALAHGHIASFEEALSFECESHAIAEARMRQIEQELSLAQDAVITLQTQVDVSERHVDDLVRHLMEIQTKHKEEVVAARATSVTELLYSRPFINAIEVTATGHGSCYMQLFRDDLRVTNTSVIPESIRSFTPLLMVGRSRVPMLSLPPPGPSSGVPATEERGSSSTGAP</sequence>
<feature type="coiled-coil region" evidence="1">
    <location>
        <begin position="115"/>
        <end position="142"/>
    </location>
</feature>
<feature type="region of interest" description="Disordered" evidence="2">
    <location>
        <begin position="237"/>
        <end position="262"/>
    </location>
</feature>
<proteinExistence type="predicted"/>
<protein>
    <submittedName>
        <fullName evidence="3">Uncharacterized protein</fullName>
    </submittedName>
</protein>
<keyword evidence="4" id="KW-1185">Reference proteome</keyword>
<keyword evidence="1" id="KW-0175">Coiled coil</keyword>
<accession>A0A2I0L3W9</accession>
<name>A0A2I0L3W9_PUNGR</name>
<dbReference type="EMBL" id="PGOL01000173">
    <property type="protein sequence ID" value="PKI75387.1"/>
    <property type="molecule type" value="Genomic_DNA"/>
</dbReference>
<dbReference type="AlphaFoldDB" id="A0A2I0L3W9"/>
<evidence type="ECO:0000256" key="1">
    <source>
        <dbReference type="SAM" id="Coils"/>
    </source>
</evidence>
<comment type="caution">
    <text evidence="3">The sequence shown here is derived from an EMBL/GenBank/DDBJ whole genome shotgun (WGS) entry which is preliminary data.</text>
</comment>
<evidence type="ECO:0000313" key="3">
    <source>
        <dbReference type="EMBL" id="PKI75387.1"/>
    </source>
</evidence>
<evidence type="ECO:0000313" key="4">
    <source>
        <dbReference type="Proteomes" id="UP000233551"/>
    </source>
</evidence>